<sequence>MNRIYDYLGFEVEVSAEAHPGLAEPGKPHDGLGYVAVVTITKAGQPVSCFTSLRLGEADGHLFRNEVDAVMGGFSAGRRLIEDLGHNERG</sequence>
<organism evidence="1 2">
    <name type="scientific">Paraburkholderia tuberum</name>
    <dbReference type="NCBI Taxonomy" id="157910"/>
    <lineage>
        <taxon>Bacteria</taxon>
        <taxon>Pseudomonadati</taxon>
        <taxon>Pseudomonadota</taxon>
        <taxon>Betaproteobacteria</taxon>
        <taxon>Burkholderiales</taxon>
        <taxon>Burkholderiaceae</taxon>
        <taxon>Paraburkholderia</taxon>
    </lineage>
</organism>
<evidence type="ECO:0000313" key="2">
    <source>
        <dbReference type="Proteomes" id="UP000199365"/>
    </source>
</evidence>
<accession>A0A1H1KI57</accession>
<dbReference type="EMBL" id="FNKX01000004">
    <property type="protein sequence ID" value="SDR61742.1"/>
    <property type="molecule type" value="Genomic_DNA"/>
</dbReference>
<dbReference type="AlphaFoldDB" id="A0A1H1KI57"/>
<protein>
    <submittedName>
        <fullName evidence="1">Uncharacterized protein</fullName>
    </submittedName>
</protein>
<dbReference type="RefSeq" id="WP_090812391.1">
    <property type="nucleotide sequence ID" value="NZ_FNKX01000004.1"/>
</dbReference>
<reference evidence="2" key="1">
    <citation type="submission" date="2016-10" db="EMBL/GenBank/DDBJ databases">
        <authorList>
            <person name="Varghese N."/>
            <person name="Submissions S."/>
        </authorList>
    </citation>
    <scope>NUCLEOTIDE SEQUENCE [LARGE SCALE GENOMIC DNA]</scope>
    <source>
        <strain evidence="2">DUS833</strain>
    </source>
</reference>
<dbReference type="Proteomes" id="UP000199365">
    <property type="component" value="Unassembled WGS sequence"/>
</dbReference>
<proteinExistence type="predicted"/>
<name>A0A1H1KI57_9BURK</name>
<keyword evidence="2" id="KW-1185">Reference proteome</keyword>
<evidence type="ECO:0000313" key="1">
    <source>
        <dbReference type="EMBL" id="SDR61742.1"/>
    </source>
</evidence>
<dbReference type="STRING" id="157910.SAMN05445850_7936"/>
<gene>
    <name evidence="1" type="ORF">SAMN05445850_7936</name>
</gene>